<name>A0A7C3RMI7_DICTH</name>
<sequence length="303" mass="36040">MNPFYKEGFYRLRKNRKRLFRRVLLFFIIFIIFIVFLIYVLLSNRIPPIIGYFEFDESLIRAPVDGIFRTSIEDMEKVRVGQIIGYMDTVNKRKEQNILYDKRYIDLLEEINKLGDKINLKIDEIRIKVFNNDFKEIDKDLLYLKSVSEERLKIFNSIKVLEENIRKEIKRIQGENYIFAIKSGYISFFIDNLIDKNLNEVSLSQLNNVKYTSFSGKRVKKGDPLCVIRELPPKSLILFSKSLVESGRYVIIDTNFPSKNLIRTKVLKVEFLKNFYKLTTLPLEFNNIILKERIIKGKILKIY</sequence>
<protein>
    <submittedName>
        <fullName evidence="2">Uncharacterized protein</fullName>
    </submittedName>
</protein>
<dbReference type="AlphaFoldDB" id="A0A7C3RMI7"/>
<accession>A0A7C3RMI7</accession>
<evidence type="ECO:0000313" key="2">
    <source>
        <dbReference type="EMBL" id="HFX13876.1"/>
    </source>
</evidence>
<dbReference type="EMBL" id="DTIN01000025">
    <property type="protein sequence ID" value="HFX13876.1"/>
    <property type="molecule type" value="Genomic_DNA"/>
</dbReference>
<proteinExistence type="predicted"/>
<gene>
    <name evidence="2" type="ORF">ENW00_06990</name>
</gene>
<reference evidence="2" key="1">
    <citation type="journal article" date="2020" name="mSystems">
        <title>Genome- and Community-Level Interaction Insights into Carbon Utilization and Element Cycling Functions of Hydrothermarchaeota in Hydrothermal Sediment.</title>
        <authorList>
            <person name="Zhou Z."/>
            <person name="Liu Y."/>
            <person name="Xu W."/>
            <person name="Pan J."/>
            <person name="Luo Z.H."/>
            <person name="Li M."/>
        </authorList>
    </citation>
    <scope>NUCLEOTIDE SEQUENCE [LARGE SCALE GENOMIC DNA]</scope>
    <source>
        <strain evidence="2">SpSt-81</strain>
    </source>
</reference>
<feature type="transmembrane region" description="Helical" evidence="1">
    <location>
        <begin position="20"/>
        <end position="42"/>
    </location>
</feature>
<keyword evidence="1" id="KW-0812">Transmembrane</keyword>
<keyword evidence="1" id="KW-1133">Transmembrane helix</keyword>
<keyword evidence="1" id="KW-0472">Membrane</keyword>
<evidence type="ECO:0000256" key="1">
    <source>
        <dbReference type="SAM" id="Phobius"/>
    </source>
</evidence>
<comment type="caution">
    <text evidence="2">The sequence shown here is derived from an EMBL/GenBank/DDBJ whole genome shotgun (WGS) entry which is preliminary data.</text>
</comment>
<organism evidence="2">
    <name type="scientific">Dictyoglomus thermophilum</name>
    <dbReference type="NCBI Taxonomy" id="14"/>
    <lineage>
        <taxon>Bacteria</taxon>
        <taxon>Pseudomonadati</taxon>
        <taxon>Dictyoglomota</taxon>
        <taxon>Dictyoglomia</taxon>
        <taxon>Dictyoglomales</taxon>
        <taxon>Dictyoglomaceae</taxon>
        <taxon>Dictyoglomus</taxon>
    </lineage>
</organism>